<dbReference type="RefSeq" id="XP_033651347.1">
    <property type="nucleotide sequence ID" value="XM_033798935.1"/>
</dbReference>
<keyword evidence="3" id="KW-1185">Reference proteome</keyword>
<evidence type="ECO:0000313" key="2">
    <source>
        <dbReference type="EMBL" id="KAF2273808.1"/>
    </source>
</evidence>
<dbReference type="PANTHER" id="PTHR33112">
    <property type="entry name" value="DOMAIN PROTEIN, PUTATIVE-RELATED"/>
    <property type="match status" value="1"/>
</dbReference>
<reference evidence="2" key="1">
    <citation type="journal article" date="2020" name="Stud. Mycol.">
        <title>101 Dothideomycetes genomes: a test case for predicting lifestyles and emergence of pathogens.</title>
        <authorList>
            <person name="Haridas S."/>
            <person name="Albert R."/>
            <person name="Binder M."/>
            <person name="Bloem J."/>
            <person name="Labutti K."/>
            <person name="Salamov A."/>
            <person name="Andreopoulos B."/>
            <person name="Baker S."/>
            <person name="Barry K."/>
            <person name="Bills G."/>
            <person name="Bluhm B."/>
            <person name="Cannon C."/>
            <person name="Castanera R."/>
            <person name="Culley D."/>
            <person name="Daum C."/>
            <person name="Ezra D."/>
            <person name="Gonzalez J."/>
            <person name="Henrissat B."/>
            <person name="Kuo A."/>
            <person name="Liang C."/>
            <person name="Lipzen A."/>
            <person name="Lutzoni F."/>
            <person name="Magnuson J."/>
            <person name="Mondo S."/>
            <person name="Nolan M."/>
            <person name="Ohm R."/>
            <person name="Pangilinan J."/>
            <person name="Park H.-J."/>
            <person name="Ramirez L."/>
            <person name="Alfaro M."/>
            <person name="Sun H."/>
            <person name="Tritt A."/>
            <person name="Yoshinaga Y."/>
            <person name="Zwiers L.-H."/>
            <person name="Turgeon B."/>
            <person name="Goodwin S."/>
            <person name="Spatafora J."/>
            <person name="Crous P."/>
            <person name="Grigoriev I."/>
        </authorList>
    </citation>
    <scope>NUCLEOTIDE SEQUENCE</scope>
    <source>
        <strain evidence="2">CBS 379.55</strain>
    </source>
</reference>
<evidence type="ECO:0000259" key="1">
    <source>
        <dbReference type="Pfam" id="PF06985"/>
    </source>
</evidence>
<dbReference type="Pfam" id="PF06985">
    <property type="entry name" value="HET"/>
    <property type="match status" value="1"/>
</dbReference>
<evidence type="ECO:0000313" key="3">
    <source>
        <dbReference type="Proteomes" id="UP000800097"/>
    </source>
</evidence>
<protein>
    <submittedName>
        <fullName evidence="2">HET-domain-containing protein</fullName>
    </submittedName>
</protein>
<dbReference type="InterPro" id="IPR010730">
    <property type="entry name" value="HET"/>
</dbReference>
<proteinExistence type="predicted"/>
<dbReference type="Proteomes" id="UP000800097">
    <property type="component" value="Unassembled WGS sequence"/>
</dbReference>
<gene>
    <name evidence="2" type="ORF">EI97DRAFT_435730</name>
</gene>
<dbReference type="GeneID" id="54552110"/>
<name>A0A6A6JCT1_WESOR</name>
<organism evidence="2 3">
    <name type="scientific">Westerdykella ornata</name>
    <dbReference type="NCBI Taxonomy" id="318751"/>
    <lineage>
        <taxon>Eukaryota</taxon>
        <taxon>Fungi</taxon>
        <taxon>Dikarya</taxon>
        <taxon>Ascomycota</taxon>
        <taxon>Pezizomycotina</taxon>
        <taxon>Dothideomycetes</taxon>
        <taxon>Pleosporomycetidae</taxon>
        <taxon>Pleosporales</taxon>
        <taxon>Sporormiaceae</taxon>
        <taxon>Westerdykella</taxon>
    </lineage>
</organism>
<dbReference type="OrthoDB" id="3486565at2759"/>
<dbReference type="PANTHER" id="PTHR33112:SF13">
    <property type="entry name" value="HETEROKARYON INCOMPATIBILITY DOMAIN-CONTAINING PROTEIN"/>
    <property type="match status" value="1"/>
</dbReference>
<dbReference type="AlphaFoldDB" id="A0A6A6JCT1"/>
<dbReference type="EMBL" id="ML986507">
    <property type="protein sequence ID" value="KAF2273808.1"/>
    <property type="molecule type" value="Genomic_DNA"/>
</dbReference>
<accession>A0A6A6JCT1</accession>
<sequence length="679" mass="76677">MPCTICNQFQGQWPINSRLDSQPHDTQPVRNYLVPKFTWEELELSASACYCCEILAKGCRECFSMHGIQVSDIRHCSLRFYYPLHVEDVEEEECGKYVTVHLASGKRFEVEVFATEDDECPVPDAWDYFATSKRTSPGTDSEEALGKMKEWIEECVAEHSDYLCQAPEHPILPKRVVDVGRSNEDVKLVETNGEKGQYICLSHCWGPTQIITTKLATLEDRKKGIPWSELSKTFQEAITLTRTLGFQYIWIDSLCIIQDSAQDWEIESAKMASIYSEGHLTIAATRSPDGAGGLFCATPDVEVFGTTPDGEAYSLFFRQRIDHQLDAGFETAGFTATEAEYPLLTRAWVYQERMLSTRVLHFGRYELFFECKSAIRCECGAIAFNGAGTEAPVPLIKIEYADILAQYHEGYEGQALEDIRYQGARMWRTMVCGYTALRLTMSKDRLPAIRGLAKQLASGRRSRYLAGLWEESLQDDLLWMVYATSTLLKPRPYPPNAPTWSWASVETLVSYWDCISLTDIEGNVAEEREPYEQFSVIELCEVQPSGMDDFGTIKSGELRISGHVAEGILEREVDVYEGKEIVVHYVTFANSRLRMKADYLLDHEGPHQTLPGTTVLCLRLSLLQEGEKQALISLVLKKSPHLADRYERIGTLKVSGRLGSVEPTGAIFEGCETRKLVIV</sequence>
<feature type="domain" description="Heterokaryon incompatibility" evidence="1">
    <location>
        <begin position="198"/>
        <end position="352"/>
    </location>
</feature>